<evidence type="ECO:0000313" key="1">
    <source>
        <dbReference type="EMBL" id="SBW06033.1"/>
    </source>
</evidence>
<sequence length="52" mass="6209">MVYTKYDTLFTNHKKKTTINIQHCINKTFYDILIQAKVFKSGQDHIFPKAIY</sequence>
<accession>A0A212K2X4</accession>
<proteinExistence type="predicted"/>
<protein>
    <submittedName>
        <fullName evidence="1">Uncharacterized protein</fullName>
    </submittedName>
</protein>
<gene>
    <name evidence="1" type="ORF">KL86DYS1_31267</name>
</gene>
<name>A0A212K2X4_9BACT</name>
<dbReference type="EMBL" id="FLUM01000003">
    <property type="protein sequence ID" value="SBW06033.1"/>
    <property type="molecule type" value="Genomic_DNA"/>
</dbReference>
<organism evidence="1">
    <name type="scientific">uncultured Dysgonomonas sp</name>
    <dbReference type="NCBI Taxonomy" id="206096"/>
    <lineage>
        <taxon>Bacteria</taxon>
        <taxon>Pseudomonadati</taxon>
        <taxon>Bacteroidota</taxon>
        <taxon>Bacteroidia</taxon>
        <taxon>Bacteroidales</taxon>
        <taxon>Dysgonomonadaceae</taxon>
        <taxon>Dysgonomonas</taxon>
        <taxon>environmental samples</taxon>
    </lineage>
</organism>
<reference evidence="1" key="1">
    <citation type="submission" date="2016-04" db="EMBL/GenBank/DDBJ databases">
        <authorList>
            <person name="Evans L.H."/>
            <person name="Alamgir A."/>
            <person name="Owens N."/>
            <person name="Weber N.D."/>
            <person name="Virtaneva K."/>
            <person name="Barbian K."/>
            <person name="Babar A."/>
            <person name="Rosenke K."/>
        </authorList>
    </citation>
    <scope>NUCLEOTIDE SEQUENCE</scope>
    <source>
        <strain evidence="1">86-1</strain>
    </source>
</reference>
<dbReference type="AlphaFoldDB" id="A0A212K2X4"/>